<reference evidence="16 17" key="1">
    <citation type="submission" date="2024-05" db="EMBL/GenBank/DDBJ databases">
        <title>Genetic variation in Jamaican populations of the coffee berry borer (Hypothenemus hampei).</title>
        <authorList>
            <person name="Errbii M."/>
            <person name="Myrie A."/>
        </authorList>
    </citation>
    <scope>NUCLEOTIDE SEQUENCE [LARGE SCALE GENOMIC DNA]</scope>
    <source>
        <strain evidence="16">JA-Hopewell-2020-01-JO</strain>
        <tissue evidence="16">Whole body</tissue>
    </source>
</reference>
<dbReference type="PROSITE" id="PS50088">
    <property type="entry name" value="ANK_REPEAT"/>
    <property type="match status" value="6"/>
</dbReference>
<feature type="repeat" description="ANK" evidence="12">
    <location>
        <begin position="386"/>
        <end position="418"/>
    </location>
</feature>
<evidence type="ECO:0000256" key="11">
    <source>
        <dbReference type="ARBA" id="ARBA00023303"/>
    </source>
</evidence>
<protein>
    <recommendedName>
        <fullName evidence="15">Ion transport domain-containing protein</fullName>
    </recommendedName>
</protein>
<keyword evidence="4 14" id="KW-0812">Transmembrane</keyword>
<feature type="transmembrane region" description="Helical" evidence="14">
    <location>
        <begin position="741"/>
        <end position="763"/>
    </location>
</feature>
<dbReference type="InterPro" id="IPR002110">
    <property type="entry name" value="Ankyrin_rpt"/>
</dbReference>
<keyword evidence="17" id="KW-1185">Reference proteome</keyword>
<proteinExistence type="predicted"/>
<keyword evidence="2" id="KW-0813">Transport</keyword>
<feature type="coiled-coil region" evidence="13">
    <location>
        <begin position="887"/>
        <end position="921"/>
    </location>
</feature>
<dbReference type="InterPro" id="IPR005821">
    <property type="entry name" value="Ion_trans_dom"/>
</dbReference>
<feature type="repeat" description="ANK" evidence="12">
    <location>
        <begin position="247"/>
        <end position="280"/>
    </location>
</feature>
<keyword evidence="6 14" id="KW-1133">Transmembrane helix</keyword>
<comment type="caution">
    <text evidence="16">The sequence shown here is derived from an EMBL/GenBank/DDBJ whole genome shotgun (WGS) entry which is preliminary data.</text>
</comment>
<dbReference type="AlphaFoldDB" id="A0ABD1EXL7"/>
<evidence type="ECO:0000256" key="3">
    <source>
        <dbReference type="ARBA" id="ARBA00022606"/>
    </source>
</evidence>
<keyword evidence="9 14" id="KW-0472">Membrane</keyword>
<dbReference type="InterPro" id="IPR052076">
    <property type="entry name" value="TRP_cation_channel"/>
</dbReference>
<feature type="transmembrane region" description="Helical" evidence="14">
    <location>
        <begin position="609"/>
        <end position="628"/>
    </location>
</feature>
<keyword evidence="3" id="KW-0716">Sensory transduction</keyword>
<dbReference type="EMBL" id="JBDJPC010000004">
    <property type="protein sequence ID" value="KAL1505633.1"/>
    <property type="molecule type" value="Genomic_DNA"/>
</dbReference>
<evidence type="ECO:0000259" key="15">
    <source>
        <dbReference type="Pfam" id="PF00520"/>
    </source>
</evidence>
<evidence type="ECO:0000256" key="13">
    <source>
        <dbReference type="SAM" id="Coils"/>
    </source>
</evidence>
<keyword evidence="5" id="KW-0677">Repeat</keyword>
<comment type="subcellular location">
    <subcellularLocation>
        <location evidence="1">Membrane</location>
        <topology evidence="1">Multi-pass membrane protein</topology>
    </subcellularLocation>
</comment>
<dbReference type="PANTHER" id="PTHR47143">
    <property type="entry name" value="TRANSIENT RECEPTOR POTENTIAL CATION CHANNEL PROTEIN PAINLESS"/>
    <property type="match status" value="1"/>
</dbReference>
<sequence length="927" mass="105800">MLGIFKKPLGVIVDWWKVTLESEVILKEYRPSKDCECPTPSLPSSTECIDASENGSDTYLLPLNYVAIKTSLEELTKYCSHHFPISSELEWSAITIGNIKNFFYDASDLEVNVGFLWAAFWRRHDLFPHFLALGAQLSFCEHNYGLSVLHITAYIGCTEGVRFLLCQRDCYVNLMYKCYSPLHCAAFGDSVEIAAILLEKGSNIHAFTNDVYCYLEGVLHCAVRAKAVRCLKLFCKRGANVHQLDSSGKTSMHLAAELGHTDCLQILITTKGANIDYQTKEKQQTPLHFAAQKCHQNCVDVLLEHNASANLADYRHQTPLHLAAKSQSNECMKLLLQKGKANPNWPDINQRTPLHLTISQSSPTRCSEIIKTLIRYGADVNVKDAYGFTPLYLAADNELSECVEILIQENADITVKCKPGLTTFATICRKTPSSIDAIRMKLDECITFNDTSNKETMLQFDYSYIVRNCHPKEIQFLNTLLEEGHKELLLHPVCTSFLHLKWKKVRKFFVFRAICGFCLVLLMSMYVMMGVARHCYNFSKNITLTTYEKDKDLCINHSFSGQFTLEHPYIIEIQWYAMLTITLALIMRKLCAIPGYSSLVQYCFSMQNFLDWITVITVFLISFVYTGRMYIWQSHVSAFGVLLTWANFLYMLGQFPFFGTYIAMYWAVQQEFAKLLLVFSCLLIGFTVSFCVLFPSSEVFSNIYIGFITVLVMAVGEMDLDLITNPSTKDMAFNLNGSMQLVYILFITCVAIILLNLLVGIAVSDIQGLKRSAKMTKIIKTTELIACIDKALYTDYFHKMILNDVFRWSTLVTSNAAHTVYVQLHNRKTKILPLDILQDAYEVARKHRKKKKNFRKMCSQKLLFNNVKGQLKRNSNSAECLIFGSDLNGIKNEVRDLNSEIRDVRNLLESNQRLMEQLLRRIQAQDE</sequence>
<feature type="transmembrane region" description="Helical" evidence="14">
    <location>
        <begin position="648"/>
        <end position="668"/>
    </location>
</feature>
<evidence type="ECO:0000256" key="8">
    <source>
        <dbReference type="ARBA" id="ARBA00023065"/>
    </source>
</evidence>
<dbReference type="GO" id="GO:0034703">
    <property type="term" value="C:cation channel complex"/>
    <property type="evidence" value="ECO:0007669"/>
    <property type="project" value="UniProtKB-ARBA"/>
</dbReference>
<evidence type="ECO:0000256" key="6">
    <source>
        <dbReference type="ARBA" id="ARBA00022989"/>
    </source>
</evidence>
<feature type="domain" description="Ion transport" evidence="15">
    <location>
        <begin position="554"/>
        <end position="772"/>
    </location>
</feature>
<evidence type="ECO:0000313" key="17">
    <source>
        <dbReference type="Proteomes" id="UP001566132"/>
    </source>
</evidence>
<feature type="transmembrane region" description="Helical" evidence="14">
    <location>
        <begin position="509"/>
        <end position="529"/>
    </location>
</feature>
<gene>
    <name evidence="16" type="ORF">ABEB36_005154</name>
</gene>
<dbReference type="SMART" id="SM00248">
    <property type="entry name" value="ANK"/>
    <property type="match status" value="8"/>
</dbReference>
<organism evidence="16 17">
    <name type="scientific">Hypothenemus hampei</name>
    <name type="common">Coffee berry borer</name>
    <dbReference type="NCBI Taxonomy" id="57062"/>
    <lineage>
        <taxon>Eukaryota</taxon>
        <taxon>Metazoa</taxon>
        <taxon>Ecdysozoa</taxon>
        <taxon>Arthropoda</taxon>
        <taxon>Hexapoda</taxon>
        <taxon>Insecta</taxon>
        <taxon>Pterygota</taxon>
        <taxon>Neoptera</taxon>
        <taxon>Endopterygota</taxon>
        <taxon>Coleoptera</taxon>
        <taxon>Polyphaga</taxon>
        <taxon>Cucujiformia</taxon>
        <taxon>Curculionidae</taxon>
        <taxon>Scolytinae</taxon>
        <taxon>Hypothenemus</taxon>
    </lineage>
</organism>
<dbReference type="SUPFAM" id="SSF48403">
    <property type="entry name" value="Ankyrin repeat"/>
    <property type="match status" value="1"/>
</dbReference>
<feature type="repeat" description="ANK" evidence="12">
    <location>
        <begin position="177"/>
        <end position="209"/>
    </location>
</feature>
<dbReference type="Pfam" id="PF00023">
    <property type="entry name" value="Ank"/>
    <property type="match status" value="2"/>
</dbReference>
<keyword evidence="11" id="KW-0407">Ion channel</keyword>
<feature type="repeat" description="ANK" evidence="12">
    <location>
        <begin position="282"/>
        <end position="314"/>
    </location>
</feature>
<evidence type="ECO:0000256" key="5">
    <source>
        <dbReference type="ARBA" id="ARBA00022737"/>
    </source>
</evidence>
<evidence type="ECO:0000256" key="12">
    <source>
        <dbReference type="PROSITE-ProRule" id="PRU00023"/>
    </source>
</evidence>
<evidence type="ECO:0000256" key="4">
    <source>
        <dbReference type="ARBA" id="ARBA00022692"/>
    </source>
</evidence>
<feature type="transmembrane region" description="Helical" evidence="14">
    <location>
        <begin position="675"/>
        <end position="695"/>
    </location>
</feature>
<dbReference type="PANTHER" id="PTHR47143:SF1">
    <property type="entry name" value="ION_TRANS DOMAIN-CONTAINING PROTEIN"/>
    <property type="match status" value="1"/>
</dbReference>
<keyword evidence="8" id="KW-0406">Ion transport</keyword>
<evidence type="ECO:0000256" key="10">
    <source>
        <dbReference type="ARBA" id="ARBA00023180"/>
    </source>
</evidence>
<dbReference type="Gene3D" id="1.25.40.20">
    <property type="entry name" value="Ankyrin repeat-containing domain"/>
    <property type="match status" value="3"/>
</dbReference>
<dbReference type="Pfam" id="PF00520">
    <property type="entry name" value="Ion_trans"/>
    <property type="match status" value="1"/>
</dbReference>
<evidence type="ECO:0000256" key="1">
    <source>
        <dbReference type="ARBA" id="ARBA00004141"/>
    </source>
</evidence>
<evidence type="ECO:0000256" key="9">
    <source>
        <dbReference type="ARBA" id="ARBA00023136"/>
    </source>
</evidence>
<keyword evidence="13" id="KW-0175">Coiled coil</keyword>
<name>A0ABD1EXL7_HYPHA</name>
<evidence type="ECO:0000313" key="16">
    <source>
        <dbReference type="EMBL" id="KAL1505633.1"/>
    </source>
</evidence>
<dbReference type="InterPro" id="IPR036770">
    <property type="entry name" value="Ankyrin_rpt-contain_sf"/>
</dbReference>
<evidence type="ECO:0000256" key="2">
    <source>
        <dbReference type="ARBA" id="ARBA00022448"/>
    </source>
</evidence>
<feature type="repeat" description="ANK" evidence="12">
    <location>
        <begin position="315"/>
        <end position="339"/>
    </location>
</feature>
<dbReference type="GO" id="GO:0034220">
    <property type="term" value="P:monoatomic ion transmembrane transport"/>
    <property type="evidence" value="ECO:0007669"/>
    <property type="project" value="UniProtKB-KW"/>
</dbReference>
<dbReference type="Proteomes" id="UP001566132">
    <property type="component" value="Unassembled WGS sequence"/>
</dbReference>
<evidence type="ECO:0000256" key="7">
    <source>
        <dbReference type="ARBA" id="ARBA00023043"/>
    </source>
</evidence>
<dbReference type="PROSITE" id="PS50297">
    <property type="entry name" value="ANK_REP_REGION"/>
    <property type="match status" value="6"/>
</dbReference>
<dbReference type="PRINTS" id="PR01415">
    <property type="entry name" value="ANKYRIN"/>
</dbReference>
<accession>A0ABD1EXL7</accession>
<feature type="repeat" description="ANK" evidence="12">
    <location>
        <begin position="349"/>
        <end position="385"/>
    </location>
</feature>
<dbReference type="Pfam" id="PF12796">
    <property type="entry name" value="Ank_2"/>
    <property type="match status" value="2"/>
</dbReference>
<evidence type="ECO:0000256" key="14">
    <source>
        <dbReference type="SAM" id="Phobius"/>
    </source>
</evidence>
<keyword evidence="10" id="KW-0325">Glycoprotein</keyword>
<keyword evidence="7 12" id="KW-0040">ANK repeat</keyword>